<dbReference type="Proteomes" id="UP001250181">
    <property type="component" value="Unassembled WGS sequence"/>
</dbReference>
<accession>A0ABU3QLT7</accession>
<evidence type="ECO:0000259" key="2">
    <source>
        <dbReference type="Pfam" id="PF03796"/>
    </source>
</evidence>
<feature type="compositionally biased region" description="Basic and acidic residues" evidence="1">
    <location>
        <begin position="470"/>
        <end position="489"/>
    </location>
</feature>
<sequence>MIDTESKSIQKRILFKAIYDLDFAKNVIDIREDLFADNDTYGTIFSAIKDYYHEQNNNMSRDSLELYLSAKLDRKKIPENERSNFELAVDDIFKANPADENVYSEKIVKYIRNIRLISSMKSVAGSEFSDKSMDDFFDKRIPAIMRSAFDTGRHEIIDVNDPDTLNKQAKAIDEVDKGIIPIPIKPLNSATGGGLAKGEMGAIAASSGKGKTMVMSNLASAYTLKGFNVFYIALEELSGRMYHRFYKTYLGYMQKEFPELITPKIQKLSSMETALNYSLSGRISTLKNNLSKAISTKLGSLYFTKYSPQELSVEGLDQILQDLIVSDGKKIDVIIVDYPDMLNINDLAKREHLDSESAIGGRLYEHLRSMAQKYDAVMWVASQLNRSAGSADIKTGDNIEGSFKKKNALEFLAVMNTNSDEYEKGFARLYVDKSRNTKNSGEMTHMKVDNFTSLIHEESLEESAIHREILEKGNSDRRSGGKNNNRDDDSLSEFVNNNVIDGLGREGSR</sequence>
<dbReference type="Gene3D" id="3.40.50.300">
    <property type="entry name" value="P-loop containing nucleotide triphosphate hydrolases"/>
    <property type="match status" value="1"/>
</dbReference>
<dbReference type="EMBL" id="JAWCTQ010000016">
    <property type="protein sequence ID" value="MDT9683404.1"/>
    <property type="molecule type" value="Genomic_DNA"/>
</dbReference>
<proteinExistence type="predicted"/>
<organism evidence="3 4">
    <name type="scientific">Streptomyces tamarix</name>
    <dbReference type="NCBI Taxonomy" id="3078565"/>
    <lineage>
        <taxon>Bacteria</taxon>
        <taxon>Bacillati</taxon>
        <taxon>Actinomycetota</taxon>
        <taxon>Actinomycetes</taxon>
        <taxon>Kitasatosporales</taxon>
        <taxon>Streptomycetaceae</taxon>
        <taxon>Streptomyces</taxon>
    </lineage>
</organism>
<comment type="caution">
    <text evidence="3">The sequence shown here is derived from an EMBL/GenBank/DDBJ whole genome shotgun (WGS) entry which is preliminary data.</text>
</comment>
<name>A0ABU3QLT7_9ACTN</name>
<dbReference type="Pfam" id="PF03796">
    <property type="entry name" value="DnaB_C"/>
    <property type="match status" value="1"/>
</dbReference>
<feature type="region of interest" description="Disordered" evidence="1">
    <location>
        <begin position="470"/>
        <end position="509"/>
    </location>
</feature>
<feature type="domain" description="SF4 helicase" evidence="2">
    <location>
        <begin position="186"/>
        <end position="390"/>
    </location>
</feature>
<evidence type="ECO:0000313" key="3">
    <source>
        <dbReference type="EMBL" id="MDT9683404.1"/>
    </source>
</evidence>
<dbReference type="InterPro" id="IPR007694">
    <property type="entry name" value="DNA_helicase_DnaB-like_C"/>
</dbReference>
<protein>
    <submittedName>
        <fullName evidence="3">AAA family ATPase</fullName>
    </submittedName>
</protein>
<dbReference type="RefSeq" id="WP_315878478.1">
    <property type="nucleotide sequence ID" value="NZ_JAWCTQ010000016.1"/>
</dbReference>
<evidence type="ECO:0000256" key="1">
    <source>
        <dbReference type="SAM" id="MobiDB-lite"/>
    </source>
</evidence>
<dbReference type="InterPro" id="IPR027417">
    <property type="entry name" value="P-loop_NTPase"/>
</dbReference>
<gene>
    <name evidence="3" type="ORF">RND61_15250</name>
</gene>
<keyword evidence="4" id="KW-1185">Reference proteome</keyword>
<reference evidence="3 4" key="1">
    <citation type="submission" date="2023-09" db="EMBL/GenBank/DDBJ databases">
        <title>Streptomyces sp. nov.: A antagonism against Alternaria gaisen Producing Streptochlin, Isolated from Tamarix root soil.</title>
        <authorList>
            <person name="Chen Y."/>
        </authorList>
    </citation>
    <scope>NUCLEOTIDE SEQUENCE [LARGE SCALE GENOMIC DNA]</scope>
    <source>
        <strain evidence="3 4">TRM76323</strain>
    </source>
</reference>
<evidence type="ECO:0000313" key="4">
    <source>
        <dbReference type="Proteomes" id="UP001250181"/>
    </source>
</evidence>
<dbReference type="SUPFAM" id="SSF52540">
    <property type="entry name" value="P-loop containing nucleoside triphosphate hydrolases"/>
    <property type="match status" value="1"/>
</dbReference>